<evidence type="ECO:0000256" key="2">
    <source>
        <dbReference type="ARBA" id="ARBA00022829"/>
    </source>
</evidence>
<dbReference type="GO" id="GO:0045881">
    <property type="term" value="P:positive regulation of sporulation resulting in formation of a cellular spore"/>
    <property type="evidence" value="ECO:0007669"/>
    <property type="project" value="TreeGrafter"/>
</dbReference>
<keyword evidence="3" id="KW-0238">DNA-binding</keyword>
<dbReference type="Pfam" id="PF17762">
    <property type="entry name" value="HTH_ParB"/>
    <property type="match status" value="1"/>
</dbReference>
<evidence type="ECO:0000313" key="8">
    <source>
        <dbReference type="Proteomes" id="UP000254889"/>
    </source>
</evidence>
<dbReference type="GO" id="GO:0003677">
    <property type="term" value="F:DNA binding"/>
    <property type="evidence" value="ECO:0007669"/>
    <property type="project" value="UniProtKB-KW"/>
</dbReference>
<dbReference type="CDD" id="cd16393">
    <property type="entry name" value="SPO0J_N"/>
    <property type="match status" value="1"/>
</dbReference>
<protein>
    <submittedName>
        <fullName evidence="7">ParB/RepB/Spo0J family partition protein</fullName>
    </submittedName>
</protein>
<dbReference type="Pfam" id="PF23552">
    <property type="entry name" value="ParB_C"/>
    <property type="match status" value="1"/>
</dbReference>
<dbReference type="InterPro" id="IPR057240">
    <property type="entry name" value="ParB_dimer_C"/>
</dbReference>
<dbReference type="SMART" id="SM00470">
    <property type="entry name" value="ParB"/>
    <property type="match status" value="1"/>
</dbReference>
<dbReference type="Pfam" id="PF02195">
    <property type="entry name" value="ParB_N"/>
    <property type="match status" value="1"/>
</dbReference>
<organism evidence="7 8">
    <name type="scientific">Pseudolabrys taiwanensis</name>
    <dbReference type="NCBI Taxonomy" id="331696"/>
    <lineage>
        <taxon>Bacteria</taxon>
        <taxon>Pseudomonadati</taxon>
        <taxon>Pseudomonadota</taxon>
        <taxon>Alphaproteobacteria</taxon>
        <taxon>Hyphomicrobiales</taxon>
        <taxon>Xanthobacteraceae</taxon>
        <taxon>Pseudolabrys</taxon>
    </lineage>
</organism>
<dbReference type="InterPro" id="IPR050336">
    <property type="entry name" value="Chromosome_partition/occlusion"/>
</dbReference>
<name>A0A345ZZU9_9HYPH</name>
<dbReference type="FunFam" id="3.90.1530.30:FF:000001">
    <property type="entry name" value="Chromosome partitioning protein ParB"/>
    <property type="match status" value="1"/>
</dbReference>
<keyword evidence="8" id="KW-1185">Reference proteome</keyword>
<dbReference type="GO" id="GO:0007059">
    <property type="term" value="P:chromosome segregation"/>
    <property type="evidence" value="ECO:0007669"/>
    <property type="project" value="UniProtKB-KW"/>
</dbReference>
<dbReference type="SUPFAM" id="SSF110849">
    <property type="entry name" value="ParB/Sulfiredoxin"/>
    <property type="match status" value="1"/>
</dbReference>
<feature type="domain" description="ParB-like N-terminal" evidence="6">
    <location>
        <begin position="35"/>
        <end position="127"/>
    </location>
</feature>
<evidence type="ECO:0000256" key="3">
    <source>
        <dbReference type="ARBA" id="ARBA00023125"/>
    </source>
</evidence>
<dbReference type="InterPro" id="IPR036086">
    <property type="entry name" value="ParB/Sulfiredoxin_sf"/>
</dbReference>
<sequence length="304" mass="33803">MADHSRLGRGLAALIGDVGEESNTAATPEASRKPRRAPIETLKPNPRNPRRTFTEAELAELSDSIKERGIIQPIVVREVPNERDSYEIIAGERRWRAAQRAGLHEVPIAIVDATDTQSLEFAIIENVQRADLNPIEEAAGYVALMEQCNHTQEQVAQIIGKSRPYIANLVRLLKLPDQVKRWVREGKLSAGHARLLVGHPNAELFASMAIEEGYSVRQLEEWVRQEEQGQPGDKTFDGIKKKIEQKLGKAEAPKKDPDTLALERRMSDILGLDVSVDHQGDGGTLHIKYTDLDQLDAVLRKLGG</sequence>
<comment type="similarity">
    <text evidence="1">Belongs to the ParB family.</text>
</comment>
<dbReference type="Proteomes" id="UP000254889">
    <property type="component" value="Chromosome"/>
</dbReference>
<comment type="function">
    <text evidence="4">Involved in chromosome partition. Localize to both poles of the predivisional cell following completion of DNA replication. Binds to the DNA origin of replication.</text>
</comment>
<dbReference type="AlphaFoldDB" id="A0A345ZZU9"/>
<dbReference type="PANTHER" id="PTHR33375:SF1">
    <property type="entry name" value="CHROMOSOME-PARTITIONING PROTEIN PARB-RELATED"/>
    <property type="match status" value="1"/>
</dbReference>
<proteinExistence type="inferred from homology"/>
<keyword evidence="2" id="KW-0159">Chromosome partition</keyword>
<dbReference type="GO" id="GO:0005694">
    <property type="term" value="C:chromosome"/>
    <property type="evidence" value="ECO:0007669"/>
    <property type="project" value="TreeGrafter"/>
</dbReference>
<evidence type="ECO:0000313" key="7">
    <source>
        <dbReference type="EMBL" id="AXK82446.1"/>
    </source>
</evidence>
<dbReference type="InterPro" id="IPR003115">
    <property type="entry name" value="ParB_N"/>
</dbReference>
<evidence type="ECO:0000256" key="5">
    <source>
        <dbReference type="SAM" id="MobiDB-lite"/>
    </source>
</evidence>
<dbReference type="RefSeq" id="WP_115692825.1">
    <property type="nucleotide sequence ID" value="NZ_CP031417.1"/>
</dbReference>
<evidence type="ECO:0000259" key="6">
    <source>
        <dbReference type="SMART" id="SM00470"/>
    </source>
</evidence>
<dbReference type="NCBIfam" id="TIGR00180">
    <property type="entry name" value="parB_part"/>
    <property type="match status" value="1"/>
</dbReference>
<dbReference type="EMBL" id="CP031417">
    <property type="protein sequence ID" value="AXK82446.1"/>
    <property type="molecule type" value="Genomic_DNA"/>
</dbReference>
<dbReference type="Gene3D" id="1.10.10.2830">
    <property type="match status" value="1"/>
</dbReference>
<evidence type="ECO:0000256" key="4">
    <source>
        <dbReference type="ARBA" id="ARBA00025472"/>
    </source>
</evidence>
<dbReference type="PANTHER" id="PTHR33375">
    <property type="entry name" value="CHROMOSOME-PARTITIONING PROTEIN PARB-RELATED"/>
    <property type="match status" value="1"/>
</dbReference>
<dbReference type="FunFam" id="1.10.10.2830:FF:000001">
    <property type="entry name" value="Chromosome partitioning protein ParB"/>
    <property type="match status" value="1"/>
</dbReference>
<dbReference type="InterPro" id="IPR041468">
    <property type="entry name" value="HTH_ParB/Spo0J"/>
</dbReference>
<dbReference type="InterPro" id="IPR004437">
    <property type="entry name" value="ParB/RepB/Spo0J"/>
</dbReference>
<feature type="region of interest" description="Disordered" evidence="5">
    <location>
        <begin position="18"/>
        <end position="50"/>
    </location>
</feature>
<reference evidence="7 8" key="1">
    <citation type="submission" date="2018-07" db="EMBL/GenBank/DDBJ databases">
        <authorList>
            <person name="Quirk P.G."/>
            <person name="Krulwich T.A."/>
        </authorList>
    </citation>
    <scope>NUCLEOTIDE SEQUENCE [LARGE SCALE GENOMIC DNA]</scope>
    <source>
        <strain evidence="7 8">CC-BB4</strain>
    </source>
</reference>
<evidence type="ECO:0000256" key="1">
    <source>
        <dbReference type="ARBA" id="ARBA00006295"/>
    </source>
</evidence>
<dbReference type="Gene3D" id="3.90.1530.30">
    <property type="match status" value="1"/>
</dbReference>
<accession>A0A345ZZU9</accession>
<dbReference type="OrthoDB" id="9802051at2"/>
<gene>
    <name evidence="7" type="ORF">DW352_19135</name>
</gene>
<dbReference type="KEGG" id="ptaw:DW352_19135"/>